<dbReference type="RefSeq" id="WP_183402084.1">
    <property type="nucleotide sequence ID" value="NZ_JACHGG010000001.1"/>
</dbReference>
<evidence type="ECO:0000259" key="1">
    <source>
        <dbReference type="Pfam" id="PF03407"/>
    </source>
</evidence>
<gene>
    <name evidence="2" type="ORF">HNQ93_000533</name>
</gene>
<dbReference type="Proteomes" id="UP000532746">
    <property type="component" value="Unassembled WGS sequence"/>
</dbReference>
<dbReference type="EMBL" id="JACHGG010000001">
    <property type="protein sequence ID" value="MBB6057703.1"/>
    <property type="molecule type" value="Genomic_DNA"/>
</dbReference>
<keyword evidence="3" id="KW-1185">Reference proteome</keyword>
<dbReference type="InterPro" id="IPR029044">
    <property type="entry name" value="Nucleotide-diphossugar_trans"/>
</dbReference>
<protein>
    <recommendedName>
        <fullName evidence="1">Nucleotide-diphospho-sugar transferase domain-containing protein</fullName>
    </recommendedName>
</protein>
<comment type="caution">
    <text evidence="2">The sequence shown here is derived from an EMBL/GenBank/DDBJ whole genome shotgun (WGS) entry which is preliminary data.</text>
</comment>
<dbReference type="InterPro" id="IPR005069">
    <property type="entry name" value="Nucl-diP-sugar_transferase"/>
</dbReference>
<dbReference type="SUPFAM" id="SSF53448">
    <property type="entry name" value="Nucleotide-diphospho-sugar transferases"/>
    <property type="match status" value="1"/>
</dbReference>
<dbReference type="AlphaFoldDB" id="A0A7W9SYA2"/>
<evidence type="ECO:0000313" key="2">
    <source>
        <dbReference type="EMBL" id="MBB6057703.1"/>
    </source>
</evidence>
<evidence type="ECO:0000313" key="3">
    <source>
        <dbReference type="Proteomes" id="UP000532746"/>
    </source>
</evidence>
<proteinExistence type="predicted"/>
<dbReference type="Gene3D" id="3.90.550.10">
    <property type="entry name" value="Spore Coat Polysaccharide Biosynthesis Protein SpsA, Chain A"/>
    <property type="match status" value="1"/>
</dbReference>
<organism evidence="2 3">
    <name type="scientific">Hymenobacter luteus</name>
    <dbReference type="NCBI Taxonomy" id="1411122"/>
    <lineage>
        <taxon>Bacteria</taxon>
        <taxon>Pseudomonadati</taxon>
        <taxon>Bacteroidota</taxon>
        <taxon>Cytophagia</taxon>
        <taxon>Cytophagales</taxon>
        <taxon>Hymenobacteraceae</taxon>
        <taxon>Hymenobacter</taxon>
    </lineage>
</organism>
<feature type="domain" description="Nucleotide-diphospho-sugar transferase" evidence="1">
    <location>
        <begin position="96"/>
        <end position="200"/>
    </location>
</feature>
<reference evidence="2 3" key="1">
    <citation type="submission" date="2020-08" db="EMBL/GenBank/DDBJ databases">
        <title>Genomic Encyclopedia of Type Strains, Phase IV (KMG-IV): sequencing the most valuable type-strain genomes for metagenomic binning, comparative biology and taxonomic classification.</title>
        <authorList>
            <person name="Goeker M."/>
        </authorList>
    </citation>
    <scope>NUCLEOTIDE SEQUENCE [LARGE SCALE GENOMIC DNA]</scope>
    <source>
        <strain evidence="2 3">DSM 26718</strain>
    </source>
</reference>
<name>A0A7W9SYA2_9BACT</name>
<accession>A0A7W9SYA2</accession>
<sequence length="294" mass="33877">MNYLIYLAYGSEAIRCEACYSILSYYEQVGSPAPDTQILVYTDAAAAFQQILGSRPYISYPAVSPEQWQAWRGAANKVYLLKIGVLEHAAAHYPGNLLFLDTDTIWRRNPTPLFAAIAAGHFYMHQNEGRLINGNTLSRKVYRHLKTHEWEVAGHTFRVTPETELFNSGVIALRSDKAYLLREVMTLAEQLYATYNKHMMEQLAFSLRLAAEGPIADVPDYLWHYWNLKEARPALVQVFHTYGTHPSAELLARLHQLQLPRLHEQELAYRNLPGWRRALRKLVGRRWRLPPLEV</sequence>
<dbReference type="Pfam" id="PF03407">
    <property type="entry name" value="Nucleotid_trans"/>
    <property type="match status" value="1"/>
</dbReference>